<protein>
    <recommendedName>
        <fullName evidence="3">Elp3/MiaA/NifB-like radical SAM core domain-containing protein</fullName>
    </recommendedName>
</protein>
<keyword evidence="2" id="KW-1185">Reference proteome</keyword>
<dbReference type="EMBL" id="SJPI01000001">
    <property type="protein sequence ID" value="TWT54778.1"/>
    <property type="molecule type" value="Genomic_DNA"/>
</dbReference>
<organism evidence="1 2">
    <name type="scientific">Rubripirellula amarantea</name>
    <dbReference type="NCBI Taxonomy" id="2527999"/>
    <lineage>
        <taxon>Bacteria</taxon>
        <taxon>Pseudomonadati</taxon>
        <taxon>Planctomycetota</taxon>
        <taxon>Planctomycetia</taxon>
        <taxon>Pirellulales</taxon>
        <taxon>Pirellulaceae</taxon>
        <taxon>Rubripirellula</taxon>
    </lineage>
</organism>
<evidence type="ECO:0000313" key="2">
    <source>
        <dbReference type="Proteomes" id="UP000316598"/>
    </source>
</evidence>
<dbReference type="SUPFAM" id="SSF102114">
    <property type="entry name" value="Radical SAM enzymes"/>
    <property type="match status" value="1"/>
</dbReference>
<reference evidence="1 2" key="1">
    <citation type="submission" date="2019-02" db="EMBL/GenBank/DDBJ databases">
        <title>Deep-cultivation of Planctomycetes and their phenomic and genomic characterization uncovers novel biology.</title>
        <authorList>
            <person name="Wiegand S."/>
            <person name="Jogler M."/>
            <person name="Boedeker C."/>
            <person name="Pinto D."/>
            <person name="Vollmers J."/>
            <person name="Rivas-Marin E."/>
            <person name="Kohn T."/>
            <person name="Peeters S.H."/>
            <person name="Heuer A."/>
            <person name="Rast P."/>
            <person name="Oberbeckmann S."/>
            <person name="Bunk B."/>
            <person name="Jeske O."/>
            <person name="Meyerdierks A."/>
            <person name="Storesund J.E."/>
            <person name="Kallscheuer N."/>
            <person name="Luecker S."/>
            <person name="Lage O.M."/>
            <person name="Pohl T."/>
            <person name="Merkel B.J."/>
            <person name="Hornburger P."/>
            <person name="Mueller R.-W."/>
            <person name="Bruemmer F."/>
            <person name="Labrenz M."/>
            <person name="Spormann A.M."/>
            <person name="Op Den Camp H."/>
            <person name="Overmann J."/>
            <person name="Amann R."/>
            <person name="Jetten M.S.M."/>
            <person name="Mascher T."/>
            <person name="Medema M.H."/>
            <person name="Devos D.P."/>
            <person name="Kaster A.-K."/>
            <person name="Ovreas L."/>
            <person name="Rohde M."/>
            <person name="Galperin M.Y."/>
            <person name="Jogler C."/>
        </authorList>
    </citation>
    <scope>NUCLEOTIDE SEQUENCE [LARGE SCALE GENOMIC DNA]</scope>
    <source>
        <strain evidence="1 2">Pla22</strain>
    </source>
</reference>
<gene>
    <name evidence="1" type="ORF">Pla22_24310</name>
</gene>
<dbReference type="AlphaFoldDB" id="A0A5C5WW34"/>
<proteinExistence type="predicted"/>
<dbReference type="InterPro" id="IPR058240">
    <property type="entry name" value="rSAM_sf"/>
</dbReference>
<accession>A0A5C5WW34</accession>
<evidence type="ECO:0008006" key="3">
    <source>
        <dbReference type="Google" id="ProtNLM"/>
    </source>
</evidence>
<comment type="caution">
    <text evidence="1">The sequence shown here is derived from an EMBL/GenBank/DDBJ whole genome shotgun (WGS) entry which is preliminary data.</text>
</comment>
<dbReference type="Proteomes" id="UP000316598">
    <property type="component" value="Unassembled WGS sequence"/>
</dbReference>
<sequence>MSQSNPVSRPTSADQAYHVEHEWEPDGKGGYAHATTIFLTASECPIGCSMCDLWQNTLTVPTPPGAIVRQIKTVLDEPLDHDRQWIKLYNSGNFFDPRSIPPADYAAIAKLCEPFQRVVVENHPHIGGDRMLRFNDMLDAQLEIAVGLETVQPRWLDRLGKRMTRDSFDQFAQGLIDHHIDLRVFLIVGVPGISTNESARWTRSSVRHAVLAGARHISLIPARQGHGWNGQADQLPQCSDQELRDLLNAAIHDANGYATVTLDTWGRDPT</sequence>
<name>A0A5C5WW34_9BACT</name>
<evidence type="ECO:0000313" key="1">
    <source>
        <dbReference type="EMBL" id="TWT54778.1"/>
    </source>
</evidence>